<dbReference type="eggNOG" id="COG3030">
    <property type="taxonomic scope" value="Bacteria"/>
</dbReference>
<evidence type="ECO:0000256" key="2">
    <source>
        <dbReference type="SAM" id="Phobius"/>
    </source>
</evidence>
<dbReference type="AlphaFoldDB" id="U3GZ92"/>
<dbReference type="PATRIC" id="fig|1348662.3.peg.921"/>
<dbReference type="PANTHER" id="PTHR35335">
    <property type="entry name" value="UPF0716 PROTEIN FXSA"/>
    <property type="match status" value="1"/>
</dbReference>
<dbReference type="EMBL" id="CP006365">
    <property type="protein sequence ID" value="AGU15077.1"/>
    <property type="molecule type" value="Genomic_DNA"/>
</dbReference>
<accession>U3GZ92</accession>
<dbReference type="Proteomes" id="UP000016943">
    <property type="component" value="Chromosome"/>
</dbReference>
<feature type="transmembrane region" description="Helical" evidence="2">
    <location>
        <begin position="26"/>
        <end position="48"/>
    </location>
</feature>
<dbReference type="KEGG" id="caz:CARG_04690"/>
<feature type="transmembrane region" description="Helical" evidence="2">
    <location>
        <begin position="69"/>
        <end position="96"/>
    </location>
</feature>
<dbReference type="RefSeq" id="WP_020976229.1">
    <property type="nucleotide sequence ID" value="NC_022198.1"/>
</dbReference>
<protein>
    <submittedName>
        <fullName evidence="3">Uncharacterized protein</fullName>
    </submittedName>
</protein>
<proteinExistence type="predicted"/>
<sequence>MPLVVVIPYLLIEALAFYGVSKLIGTGWALVALIAFFFGGLMLAAVEMRSIARKLQAGREKPGAAAGDLGLVATGAFGVALPGFVTTIAGLLLIIAPTRVLVRQLLARQLRRRLEEFGGRAFETVSMRASGGAPVSYGTFVINEDGSPADGSAPSDEDISQWSRTITPEDFGTDTGSNDK</sequence>
<evidence type="ECO:0000256" key="1">
    <source>
        <dbReference type="SAM" id="MobiDB-lite"/>
    </source>
</evidence>
<dbReference type="STRING" id="1348662.CARG_04690"/>
<organism evidence="3 4">
    <name type="scientific">Corynebacterium argentoratense DSM 44202</name>
    <dbReference type="NCBI Taxonomy" id="1348662"/>
    <lineage>
        <taxon>Bacteria</taxon>
        <taxon>Bacillati</taxon>
        <taxon>Actinomycetota</taxon>
        <taxon>Actinomycetes</taxon>
        <taxon>Mycobacteriales</taxon>
        <taxon>Corynebacteriaceae</taxon>
        <taxon>Corynebacterium</taxon>
    </lineage>
</organism>
<dbReference type="InterPro" id="IPR007313">
    <property type="entry name" value="FxsA"/>
</dbReference>
<dbReference type="NCBIfam" id="NF008528">
    <property type="entry name" value="PRK11463.1-2"/>
    <property type="match status" value="1"/>
</dbReference>
<evidence type="ECO:0000313" key="3">
    <source>
        <dbReference type="EMBL" id="AGU15077.1"/>
    </source>
</evidence>
<dbReference type="Pfam" id="PF04186">
    <property type="entry name" value="FxsA"/>
    <property type="match status" value="1"/>
</dbReference>
<feature type="region of interest" description="Disordered" evidence="1">
    <location>
        <begin position="144"/>
        <end position="180"/>
    </location>
</feature>
<reference evidence="3 4" key="1">
    <citation type="journal article" date="2013" name="Genome Announc.">
        <title>Whole-Genome Sequence of the Clinical Strain Corynebacterium argentoratense DSM 44202, Isolated from a Human Throat Specimen.</title>
        <authorList>
            <person name="Bomholt C."/>
            <person name="Glaub A."/>
            <person name="Gravermann K."/>
            <person name="Albersmeier A."/>
            <person name="Brinkrolf K."/>
            <person name="Ruckert C."/>
            <person name="Tauch A."/>
        </authorList>
    </citation>
    <scope>NUCLEOTIDE SEQUENCE [LARGE SCALE GENOMIC DNA]</scope>
    <source>
        <strain evidence="3">DSM 44202</strain>
    </source>
</reference>
<keyword evidence="2" id="KW-0812">Transmembrane</keyword>
<keyword evidence="2" id="KW-0472">Membrane</keyword>
<dbReference type="PANTHER" id="PTHR35335:SF1">
    <property type="entry name" value="UPF0716 PROTEIN FXSA"/>
    <property type="match status" value="1"/>
</dbReference>
<evidence type="ECO:0000313" key="4">
    <source>
        <dbReference type="Proteomes" id="UP000016943"/>
    </source>
</evidence>
<name>U3GZ92_9CORY</name>
<keyword evidence="4" id="KW-1185">Reference proteome</keyword>
<keyword evidence="2" id="KW-1133">Transmembrane helix</keyword>
<dbReference type="GO" id="GO:0016020">
    <property type="term" value="C:membrane"/>
    <property type="evidence" value="ECO:0007669"/>
    <property type="project" value="InterPro"/>
</dbReference>
<dbReference type="GeneID" id="78249727"/>
<gene>
    <name evidence="3" type="ORF">CARG_04690</name>
</gene>
<dbReference type="OrthoDB" id="4422778at2"/>
<dbReference type="HOGENOM" id="CLU_085083_3_0_11"/>